<sequence length="59" mass="6112">MNNPRFTLAHHLGAIACVLVVSFVMHGAMVLSGIEGPGLTQGAGHYTTARVIALPGSLR</sequence>
<proteinExistence type="predicted"/>
<dbReference type="STRING" id="80876.SAMN05421779_101668"/>
<organism evidence="2 3">
    <name type="scientific">Insolitispirillum peregrinum</name>
    <dbReference type="NCBI Taxonomy" id="80876"/>
    <lineage>
        <taxon>Bacteria</taxon>
        <taxon>Pseudomonadati</taxon>
        <taxon>Pseudomonadota</taxon>
        <taxon>Alphaproteobacteria</taxon>
        <taxon>Rhodospirillales</taxon>
        <taxon>Novispirillaceae</taxon>
        <taxon>Insolitispirillum</taxon>
    </lineage>
</organism>
<keyword evidence="3" id="KW-1185">Reference proteome</keyword>
<dbReference type="EMBL" id="FTOA01000001">
    <property type="protein sequence ID" value="SIS41208.1"/>
    <property type="molecule type" value="Genomic_DNA"/>
</dbReference>
<protein>
    <submittedName>
        <fullName evidence="2">Uncharacterized protein</fullName>
    </submittedName>
</protein>
<keyword evidence="1" id="KW-1133">Transmembrane helix</keyword>
<reference evidence="2 3" key="1">
    <citation type="submission" date="2017-01" db="EMBL/GenBank/DDBJ databases">
        <authorList>
            <person name="Mah S.A."/>
            <person name="Swanson W.J."/>
            <person name="Moy G.W."/>
            <person name="Vacquier V.D."/>
        </authorList>
    </citation>
    <scope>NUCLEOTIDE SEQUENCE [LARGE SCALE GENOMIC DNA]</scope>
    <source>
        <strain evidence="2 3">DSM 11589</strain>
    </source>
</reference>
<evidence type="ECO:0000256" key="1">
    <source>
        <dbReference type="SAM" id="Phobius"/>
    </source>
</evidence>
<dbReference type="RefSeq" id="WP_076398735.1">
    <property type="nucleotide sequence ID" value="NZ_FTOA01000001.1"/>
</dbReference>
<keyword evidence="1" id="KW-0472">Membrane</keyword>
<dbReference type="Proteomes" id="UP000185678">
    <property type="component" value="Unassembled WGS sequence"/>
</dbReference>
<feature type="transmembrane region" description="Helical" evidence="1">
    <location>
        <begin position="12"/>
        <end position="34"/>
    </location>
</feature>
<evidence type="ECO:0000313" key="2">
    <source>
        <dbReference type="EMBL" id="SIS41208.1"/>
    </source>
</evidence>
<accession>A0A1N7IVU4</accession>
<dbReference type="AlphaFoldDB" id="A0A1N7IVU4"/>
<name>A0A1N7IVU4_9PROT</name>
<dbReference type="PROSITE" id="PS51257">
    <property type="entry name" value="PROKAR_LIPOPROTEIN"/>
    <property type="match status" value="1"/>
</dbReference>
<evidence type="ECO:0000313" key="3">
    <source>
        <dbReference type="Proteomes" id="UP000185678"/>
    </source>
</evidence>
<keyword evidence="1" id="KW-0812">Transmembrane</keyword>
<gene>
    <name evidence="2" type="ORF">SAMN05421779_101668</name>
</gene>